<keyword evidence="9" id="KW-1185">Reference proteome</keyword>
<dbReference type="Proteomes" id="UP000559626">
    <property type="component" value="Unassembled WGS sequence"/>
</dbReference>
<evidence type="ECO:0000256" key="5">
    <source>
        <dbReference type="ARBA" id="ARBA00023315"/>
    </source>
</evidence>
<dbReference type="SUPFAM" id="SSF69593">
    <property type="entry name" value="Glycerol-3-phosphate (1)-acyltransferase"/>
    <property type="match status" value="1"/>
</dbReference>
<dbReference type="SMART" id="SM00563">
    <property type="entry name" value="PlsC"/>
    <property type="match status" value="1"/>
</dbReference>
<feature type="transmembrane region" description="Helical" evidence="6">
    <location>
        <begin position="12"/>
        <end position="36"/>
    </location>
</feature>
<evidence type="ECO:0000256" key="1">
    <source>
        <dbReference type="ARBA" id="ARBA00005189"/>
    </source>
</evidence>
<feature type="domain" description="Phospholipid/glycerol acyltransferase" evidence="7">
    <location>
        <begin position="78"/>
        <end position="193"/>
    </location>
</feature>
<comment type="caution">
    <text evidence="8">The sequence shown here is derived from an EMBL/GenBank/DDBJ whole genome shotgun (WGS) entry which is preliminary data.</text>
</comment>
<evidence type="ECO:0000313" key="9">
    <source>
        <dbReference type="Proteomes" id="UP000559626"/>
    </source>
</evidence>
<keyword evidence="5 8" id="KW-0012">Acyltransferase</keyword>
<evidence type="ECO:0000256" key="3">
    <source>
        <dbReference type="ARBA" id="ARBA00022679"/>
    </source>
</evidence>
<evidence type="ECO:0000256" key="6">
    <source>
        <dbReference type="SAM" id="Phobius"/>
    </source>
</evidence>
<reference evidence="8 9" key="1">
    <citation type="submission" date="2020-04" db="EMBL/GenBank/DDBJ databases">
        <title>Hymenobacter polaris sp. nov., isolated from Arctic soil.</title>
        <authorList>
            <person name="Dahal R.H."/>
        </authorList>
    </citation>
    <scope>NUCLEOTIDE SEQUENCE [LARGE SCALE GENOMIC DNA]</scope>
    <source>
        <strain evidence="8 9">RP-2-7</strain>
    </source>
</reference>
<dbReference type="Pfam" id="PF01553">
    <property type="entry name" value="Acyltransferase"/>
    <property type="match status" value="1"/>
</dbReference>
<dbReference type="InterPro" id="IPR002123">
    <property type="entry name" value="Plipid/glycerol_acylTrfase"/>
</dbReference>
<dbReference type="EMBL" id="JABBGH010000003">
    <property type="protein sequence ID" value="NML67480.1"/>
    <property type="molecule type" value="Genomic_DNA"/>
</dbReference>
<keyword evidence="4" id="KW-0443">Lipid metabolism</keyword>
<evidence type="ECO:0000313" key="8">
    <source>
        <dbReference type="EMBL" id="NML67480.1"/>
    </source>
</evidence>
<dbReference type="CDD" id="cd07989">
    <property type="entry name" value="LPLAT_AGPAT-like"/>
    <property type="match status" value="1"/>
</dbReference>
<keyword evidence="6" id="KW-0472">Membrane</keyword>
<evidence type="ECO:0000259" key="7">
    <source>
        <dbReference type="SMART" id="SM00563"/>
    </source>
</evidence>
<evidence type="ECO:0000256" key="2">
    <source>
        <dbReference type="ARBA" id="ARBA00022516"/>
    </source>
</evidence>
<dbReference type="GO" id="GO:0003841">
    <property type="term" value="F:1-acylglycerol-3-phosphate O-acyltransferase activity"/>
    <property type="evidence" value="ECO:0007669"/>
    <property type="project" value="TreeGrafter"/>
</dbReference>
<keyword evidence="3 8" id="KW-0808">Transferase</keyword>
<dbReference type="RefSeq" id="WP_169533142.1">
    <property type="nucleotide sequence ID" value="NZ_JABBGH010000003.1"/>
</dbReference>
<name>A0A7Y0AHN2_9BACT</name>
<sequence length="267" mass="29885">MGDFFRYIGQRLYTTWATFCFVLPFFVTYPAQLVLVRRPAWRRYLHAINHYWAIFSTTTWGVPVEVVNEGPPLQDQPCIYLANHTSFVDILLLFRDIPGFVNIMGKDSLVKFPLWGPIFGQTYIPINRKSAVGRGRATAQARQSLREGRPLILFPEGTIGPKPGEALQPFMDGAFQLAIATGVPIIPVSLPLTHKFMPSVPGLRVRHAKLRAVYHQPIETKGLTEADIPALKARVMAEIADDFVPEGRGIPVGRTWRGVLPEKPAKG</sequence>
<dbReference type="PANTHER" id="PTHR10434:SF64">
    <property type="entry name" value="1-ACYL-SN-GLYCEROL-3-PHOSPHATE ACYLTRANSFERASE-RELATED"/>
    <property type="match status" value="1"/>
</dbReference>
<comment type="pathway">
    <text evidence="1">Lipid metabolism.</text>
</comment>
<protein>
    <submittedName>
        <fullName evidence="8">1-acyl-sn-glycerol-3-phosphate acyltransferase</fullName>
    </submittedName>
</protein>
<dbReference type="GO" id="GO:0006654">
    <property type="term" value="P:phosphatidic acid biosynthetic process"/>
    <property type="evidence" value="ECO:0007669"/>
    <property type="project" value="TreeGrafter"/>
</dbReference>
<dbReference type="AlphaFoldDB" id="A0A7Y0AHN2"/>
<proteinExistence type="predicted"/>
<accession>A0A7Y0AHN2</accession>
<gene>
    <name evidence="8" type="ORF">HHL22_19940</name>
</gene>
<organism evidence="8 9">
    <name type="scientific">Hymenobacter polaris</name>
    <dbReference type="NCBI Taxonomy" id="2682546"/>
    <lineage>
        <taxon>Bacteria</taxon>
        <taxon>Pseudomonadati</taxon>
        <taxon>Bacteroidota</taxon>
        <taxon>Cytophagia</taxon>
        <taxon>Cytophagales</taxon>
        <taxon>Hymenobacteraceae</taxon>
        <taxon>Hymenobacter</taxon>
    </lineage>
</organism>
<dbReference type="PANTHER" id="PTHR10434">
    <property type="entry name" value="1-ACYL-SN-GLYCEROL-3-PHOSPHATE ACYLTRANSFERASE"/>
    <property type="match status" value="1"/>
</dbReference>
<keyword evidence="6" id="KW-0812">Transmembrane</keyword>
<keyword evidence="6" id="KW-1133">Transmembrane helix</keyword>
<keyword evidence="2" id="KW-0444">Lipid biosynthesis</keyword>
<evidence type="ECO:0000256" key="4">
    <source>
        <dbReference type="ARBA" id="ARBA00023098"/>
    </source>
</evidence>